<keyword evidence="1" id="KW-0732">Signal</keyword>
<name>A0A6M1L0B9_9STRE</name>
<evidence type="ECO:0000313" key="3">
    <source>
        <dbReference type="EMBL" id="NGL84214.1"/>
    </source>
</evidence>
<dbReference type="Proteomes" id="UP000479499">
    <property type="component" value="Unassembled WGS sequence"/>
</dbReference>
<evidence type="ECO:0000256" key="1">
    <source>
        <dbReference type="SAM" id="SignalP"/>
    </source>
</evidence>
<feature type="chain" id="PRO_5039575319" description="Protein G-related albumin-binding (GA) module domain-containing protein" evidence="1">
    <location>
        <begin position="20"/>
        <end position="168"/>
    </location>
</feature>
<gene>
    <name evidence="3" type="ORF">G5B50_05435</name>
</gene>
<dbReference type="InterPro" id="IPR002988">
    <property type="entry name" value="GA_module"/>
</dbReference>
<proteinExistence type="predicted"/>
<reference evidence="3 4" key="1">
    <citation type="submission" date="2020-02" db="EMBL/GenBank/DDBJ databases">
        <title>M-like protein SrM is not crucial to the virulence of a novel isolate of Streptococcus equi subsp. ruminatorum from Macaca mulatta.</title>
        <authorList>
            <person name="Guo G."/>
            <person name="Cheng L."/>
            <person name="Zhang W."/>
        </authorList>
    </citation>
    <scope>NUCLEOTIDE SEQUENCE [LARGE SCALE GENOMIC DNA]</scope>
    <source>
        <strain evidence="3 4">FJ1804</strain>
    </source>
</reference>
<feature type="domain" description="Protein G-related albumin-binding (GA) module" evidence="2">
    <location>
        <begin position="66"/>
        <end position="114"/>
    </location>
</feature>
<organism evidence="3 4">
    <name type="scientific">Streptococcus equi subsp. ruminatorum</name>
    <dbReference type="NCBI Taxonomy" id="254358"/>
    <lineage>
        <taxon>Bacteria</taxon>
        <taxon>Bacillati</taxon>
        <taxon>Bacillota</taxon>
        <taxon>Bacilli</taxon>
        <taxon>Lactobacillales</taxon>
        <taxon>Streptococcaceae</taxon>
        <taxon>Streptococcus</taxon>
    </lineage>
</organism>
<protein>
    <recommendedName>
        <fullName evidence="2">Protein G-related albumin-binding (GA) module domain-containing protein</fullName>
    </recommendedName>
</protein>
<dbReference type="Pfam" id="PF01468">
    <property type="entry name" value="GA"/>
    <property type="match status" value="1"/>
</dbReference>
<dbReference type="Gene3D" id="1.20.5.420">
    <property type="entry name" value="Immunoglobulin FC, subunit C"/>
    <property type="match status" value="1"/>
</dbReference>
<dbReference type="EMBL" id="JAAKFZ010000011">
    <property type="protein sequence ID" value="NGL84214.1"/>
    <property type="molecule type" value="Genomic_DNA"/>
</dbReference>
<dbReference type="RefSeq" id="WP_164336121.1">
    <property type="nucleotide sequence ID" value="NZ_JAAKFZ010000011.1"/>
</dbReference>
<dbReference type="AlphaFoldDB" id="A0A6M1L0B9"/>
<sequence>MKKLVLAGAAALVLAGAVAGTGEVRANSSRYNYTGWNQGGYSWKYLRLRNKNPYSRRTLTEDYSDQRKNEAKDSIKELSKLSDKEKKNFADRIDALTDTYAISSILSEAKNKNNDYLEFDKKYNILLNSSKLKSQAKVQEIKDRVYLDEGYSAQQGINELKRLDNSLN</sequence>
<evidence type="ECO:0000313" key="4">
    <source>
        <dbReference type="Proteomes" id="UP000479499"/>
    </source>
</evidence>
<evidence type="ECO:0000259" key="2">
    <source>
        <dbReference type="Pfam" id="PF01468"/>
    </source>
</evidence>
<accession>A0A6M1L0B9</accession>
<feature type="signal peptide" evidence="1">
    <location>
        <begin position="1"/>
        <end position="19"/>
    </location>
</feature>
<comment type="caution">
    <text evidence="3">The sequence shown here is derived from an EMBL/GenBank/DDBJ whole genome shotgun (WGS) entry which is preliminary data.</text>
</comment>